<evidence type="ECO:0000256" key="12">
    <source>
        <dbReference type="ARBA" id="ARBA00024143"/>
    </source>
</evidence>
<dbReference type="PANTHER" id="PTHR45635">
    <property type="entry name" value="ADP,ATP CARRIER PROTEIN 1-RELATED-RELATED"/>
    <property type="match status" value="1"/>
</dbReference>
<dbReference type="OrthoDB" id="270584at2759"/>
<dbReference type="InParanoid" id="D2V3J9"/>
<name>D2V3J9_NAEGR</name>
<gene>
    <name evidence="17" type="ORF">NAEGRDRAFT_78421</name>
</gene>
<evidence type="ECO:0000256" key="2">
    <source>
        <dbReference type="ARBA" id="ARBA00006375"/>
    </source>
</evidence>
<accession>D2V3J9</accession>
<comment type="catalytic activity">
    <reaction evidence="12">
        <text>ADP(in) + ATP(out) = ADP(out) + ATP(in)</text>
        <dbReference type="Rhea" id="RHEA:34999"/>
        <dbReference type="ChEBI" id="CHEBI:30616"/>
        <dbReference type="ChEBI" id="CHEBI:456216"/>
    </reaction>
    <physiologicalReaction direction="left-to-right" evidence="12">
        <dbReference type="Rhea" id="RHEA:35000"/>
    </physiologicalReaction>
</comment>
<evidence type="ECO:0000313" key="18">
    <source>
        <dbReference type="Proteomes" id="UP000006671"/>
    </source>
</evidence>
<reference evidence="17 18" key="1">
    <citation type="journal article" date="2010" name="Cell">
        <title>The genome of Naegleria gruberi illuminates early eukaryotic versatility.</title>
        <authorList>
            <person name="Fritz-Laylin L.K."/>
            <person name="Prochnik S.E."/>
            <person name="Ginger M.L."/>
            <person name="Dacks J.B."/>
            <person name="Carpenter M.L."/>
            <person name="Field M.C."/>
            <person name="Kuo A."/>
            <person name="Paredez A."/>
            <person name="Chapman J."/>
            <person name="Pham J."/>
            <person name="Shu S."/>
            <person name="Neupane R."/>
            <person name="Cipriano M."/>
            <person name="Mancuso J."/>
            <person name="Tu H."/>
            <person name="Salamov A."/>
            <person name="Lindquist E."/>
            <person name="Shapiro H."/>
            <person name="Lucas S."/>
            <person name="Grigoriev I.V."/>
            <person name="Cande W.Z."/>
            <person name="Fulton C."/>
            <person name="Rokhsar D.S."/>
            <person name="Dawson S.C."/>
        </authorList>
    </citation>
    <scope>NUCLEOTIDE SEQUENCE [LARGE SCALE GENOMIC DNA]</scope>
    <source>
        <strain evidence="17 18">NEG-M</strain>
    </source>
</reference>
<keyword evidence="7" id="KW-0677">Repeat</keyword>
<evidence type="ECO:0000256" key="11">
    <source>
        <dbReference type="ARBA" id="ARBA00023136"/>
    </source>
</evidence>
<dbReference type="VEuPathDB" id="AmoebaDB:NAEGRDRAFT_78421"/>
<dbReference type="GO" id="GO:1990544">
    <property type="term" value="P:mitochondrial ATP transmembrane transport"/>
    <property type="evidence" value="ECO:0007669"/>
    <property type="project" value="InterPro"/>
</dbReference>
<evidence type="ECO:0000256" key="4">
    <source>
        <dbReference type="ARBA" id="ARBA00022448"/>
    </source>
</evidence>
<dbReference type="RefSeq" id="XP_002681394.1">
    <property type="nucleotide sequence ID" value="XM_002681348.1"/>
</dbReference>
<comment type="subunit">
    <text evidence="3 16">Monomer.</text>
</comment>
<keyword evidence="6 14" id="KW-0812">Transmembrane</keyword>
<evidence type="ECO:0000256" key="15">
    <source>
        <dbReference type="RuleBase" id="RU000488"/>
    </source>
</evidence>
<protein>
    <recommendedName>
        <fullName evidence="16">ADP/ATP translocase</fullName>
    </recommendedName>
    <alternativeName>
        <fullName evidence="16">ADP,ATP carrier protein</fullName>
    </alternativeName>
</protein>
<evidence type="ECO:0000256" key="10">
    <source>
        <dbReference type="ARBA" id="ARBA00023128"/>
    </source>
</evidence>
<dbReference type="InterPro" id="IPR002113">
    <property type="entry name" value="ADT_euk_type"/>
</dbReference>
<keyword evidence="8" id="KW-0999">Mitochondrion inner membrane</keyword>
<dbReference type="GeneID" id="8852504"/>
<dbReference type="eggNOG" id="KOG0749">
    <property type="taxonomic scope" value="Eukaryota"/>
</dbReference>
<keyword evidence="11 14" id="KW-0472">Membrane</keyword>
<evidence type="ECO:0000256" key="6">
    <source>
        <dbReference type="ARBA" id="ARBA00022692"/>
    </source>
</evidence>
<dbReference type="Gene3D" id="1.50.40.10">
    <property type="entry name" value="Mitochondrial carrier domain"/>
    <property type="match status" value="1"/>
</dbReference>
<dbReference type="InterPro" id="IPR023395">
    <property type="entry name" value="MCP_dom_sf"/>
</dbReference>
<organism evidence="18">
    <name type="scientific">Naegleria gruberi</name>
    <name type="common">Amoeba</name>
    <dbReference type="NCBI Taxonomy" id="5762"/>
    <lineage>
        <taxon>Eukaryota</taxon>
        <taxon>Discoba</taxon>
        <taxon>Heterolobosea</taxon>
        <taxon>Tetramitia</taxon>
        <taxon>Eutetramitia</taxon>
        <taxon>Vahlkampfiidae</taxon>
        <taxon>Naegleria</taxon>
    </lineage>
</organism>
<comment type="similarity">
    <text evidence="2 15">Belongs to the mitochondrial carrier (TC 2.A.29) family.</text>
</comment>
<dbReference type="PROSITE" id="PS50920">
    <property type="entry name" value="SOLCAR"/>
    <property type="match status" value="1"/>
</dbReference>
<dbReference type="Proteomes" id="UP000006671">
    <property type="component" value="Unassembled WGS sequence"/>
</dbReference>
<dbReference type="Pfam" id="PF00153">
    <property type="entry name" value="Mito_carr"/>
    <property type="match status" value="1"/>
</dbReference>
<keyword evidence="10" id="KW-0496">Mitochondrion</keyword>
<comment type="function">
    <text evidence="13">ADP:ATP antiporter that mediates import of ADP into the mitochondrial matrix for ATP synthesis, and export of ATP out to fuel the cell. Cycles between the cytoplasmic-open state (c-state) and the matrix-open state (m-state): operates by the alternating access mechanism with a single substrate-binding site intermittently exposed to either the cytosolic (c-state) or matrix (m-state) side of the inner mitochondrial membrane.</text>
</comment>
<evidence type="ECO:0000256" key="9">
    <source>
        <dbReference type="ARBA" id="ARBA00022989"/>
    </source>
</evidence>
<evidence type="ECO:0000256" key="16">
    <source>
        <dbReference type="RuleBase" id="RU368008"/>
    </source>
</evidence>
<dbReference type="SUPFAM" id="SSF103506">
    <property type="entry name" value="Mitochondrial carrier"/>
    <property type="match status" value="1"/>
</dbReference>
<evidence type="ECO:0000256" key="13">
    <source>
        <dbReference type="ARBA" id="ARBA00045250"/>
    </source>
</evidence>
<dbReference type="PRINTS" id="PR00926">
    <property type="entry name" value="MITOCARRIER"/>
</dbReference>
<evidence type="ECO:0000256" key="8">
    <source>
        <dbReference type="ARBA" id="ARBA00022792"/>
    </source>
</evidence>
<dbReference type="AlphaFoldDB" id="D2V3J9"/>
<dbReference type="OMA" id="TWLANDA"/>
<feature type="repeat" description="Solcar" evidence="14">
    <location>
        <begin position="191"/>
        <end position="278"/>
    </location>
</feature>
<comment type="subcellular location">
    <subcellularLocation>
        <location evidence="16">Membrane</location>
        <topology evidence="16">Multi-pass membrane protein</topology>
    </subcellularLocation>
    <subcellularLocation>
        <location evidence="1">Mitochondrion inner membrane</location>
        <topology evidence="1">Multi-pass membrane protein</topology>
    </subcellularLocation>
</comment>
<dbReference type="STRING" id="5762.D2V3J9"/>
<evidence type="ECO:0000256" key="7">
    <source>
        <dbReference type="ARBA" id="ARBA00022737"/>
    </source>
</evidence>
<dbReference type="GO" id="GO:0140021">
    <property type="term" value="P:mitochondrial ADP transmembrane transport"/>
    <property type="evidence" value="ECO:0007669"/>
    <property type="project" value="InterPro"/>
</dbReference>
<dbReference type="GO" id="GO:0005743">
    <property type="term" value="C:mitochondrial inner membrane"/>
    <property type="evidence" value="ECO:0007669"/>
    <property type="project" value="UniProtKB-SubCell"/>
</dbReference>
<dbReference type="GO" id="GO:0005471">
    <property type="term" value="F:ATP:ADP antiporter activity"/>
    <property type="evidence" value="ECO:0007669"/>
    <property type="project" value="UniProtKB-UniRule"/>
</dbReference>
<evidence type="ECO:0000256" key="14">
    <source>
        <dbReference type="PROSITE-ProRule" id="PRU00282"/>
    </source>
</evidence>
<evidence type="ECO:0000256" key="5">
    <source>
        <dbReference type="ARBA" id="ARBA00022449"/>
    </source>
</evidence>
<dbReference type="PANTHER" id="PTHR45635:SF14">
    <property type="entry name" value="ADP_ATP TRANSLOCASE"/>
    <property type="match status" value="1"/>
</dbReference>
<dbReference type="InterPro" id="IPR002067">
    <property type="entry name" value="MCP"/>
</dbReference>
<proteinExistence type="inferred from homology"/>
<sequence>MSHAPQEETLVNTSRKATNFLFLTDYLIGGASRAIGRTLTAPIDRFMILLHHPEKPKFPQACFLFWRGNLLNMIKSFFPNTVVFNFAIKDLIKRQNYLPFQAVDQRGYGFVVNQFVSGGLAGACCEFVRFPFDNIMKFRVGQLGSGMEKYFGLFKGAGISVMSAMVYRSLYFGLNDSLREVNTYRNDLGVKGVISKYGIAQLASASAWIMNSPISTIHRRMIMQQQYSPNQWHYNSSIDCFKKILRNEGISSFFRGLRFSNTIGPAVILTLYDQAHCYLFEQEK</sequence>
<keyword evidence="5" id="KW-0050">Antiport</keyword>
<dbReference type="EMBL" id="GG738850">
    <property type="protein sequence ID" value="EFC48650.1"/>
    <property type="molecule type" value="Genomic_DNA"/>
</dbReference>
<evidence type="ECO:0000256" key="1">
    <source>
        <dbReference type="ARBA" id="ARBA00004448"/>
    </source>
</evidence>
<keyword evidence="18" id="KW-1185">Reference proteome</keyword>
<dbReference type="InterPro" id="IPR018108">
    <property type="entry name" value="MCP_transmembrane"/>
</dbReference>
<evidence type="ECO:0000256" key="3">
    <source>
        <dbReference type="ARBA" id="ARBA00011245"/>
    </source>
</evidence>
<comment type="function">
    <text evidence="16">Catalyzes the exchange of ADP and ATP across the membrane.</text>
</comment>
<evidence type="ECO:0000313" key="17">
    <source>
        <dbReference type="EMBL" id="EFC48650.1"/>
    </source>
</evidence>
<dbReference type="KEGG" id="ngr:NAEGRDRAFT_78421"/>
<keyword evidence="9" id="KW-1133">Transmembrane helix</keyword>
<keyword evidence="4 15" id="KW-0813">Transport</keyword>